<dbReference type="AlphaFoldDB" id="A0A1N7K739"/>
<sequence>MFKSFFIVFMLIFSPLSFGSDTSCMSEECTQEVADFIAGKVFEKADDGQVDINFSLMNDNTYGVFELMSGRKLGDDFGDTHGVLIEIARTNSRGVNYKIVYFSKIYSERDSPKYTTDEWGSTSSTAPALLSTVRREA</sequence>
<name>A0A1N7K739_9GAMM</name>
<protein>
    <submittedName>
        <fullName evidence="2">Uncharacterized protein</fullName>
    </submittedName>
</protein>
<evidence type="ECO:0000313" key="3">
    <source>
        <dbReference type="Proteomes" id="UP000185999"/>
    </source>
</evidence>
<proteinExistence type="predicted"/>
<dbReference type="EMBL" id="FTOE01000002">
    <property type="protein sequence ID" value="SIS57391.1"/>
    <property type="molecule type" value="Genomic_DNA"/>
</dbReference>
<organism evidence="2 3">
    <name type="scientific">Neptunomonas antarctica</name>
    <dbReference type="NCBI Taxonomy" id="619304"/>
    <lineage>
        <taxon>Bacteria</taxon>
        <taxon>Pseudomonadati</taxon>
        <taxon>Pseudomonadota</taxon>
        <taxon>Gammaproteobacteria</taxon>
        <taxon>Oceanospirillales</taxon>
        <taxon>Oceanospirillaceae</taxon>
        <taxon>Neptunomonas</taxon>
    </lineage>
</organism>
<evidence type="ECO:0000256" key="1">
    <source>
        <dbReference type="SAM" id="SignalP"/>
    </source>
</evidence>
<keyword evidence="3" id="KW-1185">Reference proteome</keyword>
<accession>A0A1N7K739</accession>
<dbReference type="RefSeq" id="WP_162224948.1">
    <property type="nucleotide sequence ID" value="NZ_FTOE01000002.1"/>
</dbReference>
<feature type="chain" id="PRO_5013066018" evidence="1">
    <location>
        <begin position="20"/>
        <end position="137"/>
    </location>
</feature>
<gene>
    <name evidence="2" type="ORF">SAMN05421760_102231</name>
</gene>
<reference evidence="3" key="1">
    <citation type="submission" date="2017-01" db="EMBL/GenBank/DDBJ databases">
        <authorList>
            <person name="Varghese N."/>
            <person name="Submissions S."/>
        </authorList>
    </citation>
    <scope>NUCLEOTIDE SEQUENCE [LARGE SCALE GENOMIC DNA]</scope>
    <source>
        <strain evidence="3">DSM 22306</strain>
    </source>
</reference>
<keyword evidence="1" id="KW-0732">Signal</keyword>
<evidence type="ECO:0000313" key="2">
    <source>
        <dbReference type="EMBL" id="SIS57391.1"/>
    </source>
</evidence>
<dbReference type="Proteomes" id="UP000185999">
    <property type="component" value="Unassembled WGS sequence"/>
</dbReference>
<feature type="signal peptide" evidence="1">
    <location>
        <begin position="1"/>
        <end position="19"/>
    </location>
</feature>